<dbReference type="PANTHER" id="PTHR45586:SF1">
    <property type="entry name" value="LIPOPOLYSACCHARIDE ASSEMBLY PROTEIN B"/>
    <property type="match status" value="1"/>
</dbReference>
<reference evidence="5 6" key="1">
    <citation type="submission" date="2019-08" db="EMBL/GenBank/DDBJ databases">
        <title>Marinobacter ZYF650 sp. nov., a marine bacterium isolated from seawater of the Mariana trench.</title>
        <authorList>
            <person name="Ahmad W."/>
        </authorList>
    </citation>
    <scope>NUCLEOTIDE SEQUENCE [LARGE SCALE GENOMIC DNA]</scope>
    <source>
        <strain evidence="5 6">ZYF650</strain>
    </source>
</reference>
<dbReference type="InterPro" id="IPR019734">
    <property type="entry name" value="TPR_rpt"/>
</dbReference>
<dbReference type="PROSITE" id="PS51257">
    <property type="entry name" value="PROKAR_LIPOPROTEIN"/>
    <property type="match status" value="1"/>
</dbReference>
<dbReference type="InterPro" id="IPR051012">
    <property type="entry name" value="CellSynth/LPSAsmb/PSIAsmb"/>
</dbReference>
<feature type="chain" id="PRO_5022678306" evidence="4">
    <location>
        <begin position="22"/>
        <end position="900"/>
    </location>
</feature>
<evidence type="ECO:0000256" key="1">
    <source>
        <dbReference type="ARBA" id="ARBA00022737"/>
    </source>
</evidence>
<keyword evidence="4" id="KW-0732">Signal</keyword>
<evidence type="ECO:0000313" key="5">
    <source>
        <dbReference type="EMBL" id="KAA1175063.1"/>
    </source>
</evidence>
<evidence type="ECO:0000313" key="6">
    <source>
        <dbReference type="Proteomes" id="UP000323161"/>
    </source>
</evidence>
<accession>A0A5B0VL46</accession>
<dbReference type="Proteomes" id="UP000323161">
    <property type="component" value="Unassembled WGS sequence"/>
</dbReference>
<dbReference type="Pfam" id="PF13181">
    <property type="entry name" value="TPR_8"/>
    <property type="match status" value="1"/>
</dbReference>
<gene>
    <name evidence="5" type="ORF">FWJ25_06750</name>
</gene>
<dbReference type="PANTHER" id="PTHR45586">
    <property type="entry name" value="TPR REPEAT-CONTAINING PROTEIN PA4667"/>
    <property type="match status" value="1"/>
</dbReference>
<evidence type="ECO:0000256" key="2">
    <source>
        <dbReference type="ARBA" id="ARBA00022803"/>
    </source>
</evidence>
<protein>
    <submittedName>
        <fullName evidence="5">Tetratricopeptide repeat protein</fullName>
    </submittedName>
</protein>
<sequence length="900" mass="98217">MKALKAARITLLSTAIALSLAGCGEESQEMSQEEIQYISHLDQARFFQRQGELKASTLEARSAIELQASQPDPYFVILENLLKAGDAENAERQLDQLLEAMKENKTEISPANQNRASLIRAEANFYQREFDQALAALSSASFDDRANQLEAKLLEARIYHASGERDKAEDTYKAAQAIDGNSPLPLIGLSRIAFSQGNQAGVDSYVSQAEKLDPEEPELWLWKAQLAQGREQWETSEEAYIKALDTIGQVDVMTRKKYETISSLISVLRAEGKSAEAFVYEEILAKSGPGMVRSNLIAAKDAYSRGELEEAAKYLEEILRQAPAHEQSNLMLGMIRFRQGRVEEAEKLLTPIAELTGSSEANRLLAATRLQLHDPEGAQSVLEKLGDSDNNPSTLALAGIAALSTGDQQAGEALIQQSLEQNPDNHELRLRYARYLTGIGRFDDAINNARIVIKAEPTKETARLILIRAYVNADQTPKAIAEAEVWMKDMPDSMGAVLTRGQLALDSGEPEQAESYFSKAADAAPDSPAPLVALGNLAVVQDAPDEARGYFKRALDLDADNRAAIAGYARVSTGDATIELMTQLAERQSEAVGPRLLLLESALLNGDHVRADELSAQLLERTEPQTPAATEPAVINIYSAASNRVREQSPDQAKAILDRARVLFPQSEPIAIQAAELAFQSGQPNAARGIIQEVKQGHPESANPYLVEAAFYEQNEEYQQAAELYQLALAKVDAPNTQVAYIRSLQKDGQSENAVKAADSALVKYPAHPALLMNSALLYQSQQQNEKAQSAYEALLNIAPDNIIVLNNLAWLYHEAGNERAMELAGRAYELSPENAAIADTYGWILFKAGRADESLPVLEKAHQLEPDSDEIALHLAEAYKAAGRTAEAKAILDSVGSNG</sequence>
<evidence type="ECO:0000256" key="4">
    <source>
        <dbReference type="SAM" id="SignalP"/>
    </source>
</evidence>
<proteinExistence type="predicted"/>
<dbReference type="AlphaFoldDB" id="A0A5B0VL46"/>
<keyword evidence="6" id="KW-1185">Reference proteome</keyword>
<dbReference type="Pfam" id="PF13432">
    <property type="entry name" value="TPR_16"/>
    <property type="match status" value="2"/>
</dbReference>
<feature type="repeat" description="TPR" evidence="3">
    <location>
        <begin position="528"/>
        <end position="561"/>
    </location>
</feature>
<dbReference type="InterPro" id="IPR011990">
    <property type="entry name" value="TPR-like_helical_dom_sf"/>
</dbReference>
<keyword evidence="1" id="KW-0677">Repeat</keyword>
<dbReference type="SMART" id="SM00028">
    <property type="entry name" value="TPR"/>
    <property type="match status" value="11"/>
</dbReference>
<dbReference type="EMBL" id="VTUU01000002">
    <property type="protein sequence ID" value="KAA1175063.1"/>
    <property type="molecule type" value="Genomic_DNA"/>
</dbReference>
<dbReference type="SUPFAM" id="SSF48452">
    <property type="entry name" value="TPR-like"/>
    <property type="match status" value="4"/>
</dbReference>
<feature type="signal peptide" evidence="4">
    <location>
        <begin position="1"/>
        <end position="21"/>
    </location>
</feature>
<dbReference type="PROSITE" id="PS50005">
    <property type="entry name" value="TPR"/>
    <property type="match status" value="3"/>
</dbReference>
<keyword evidence="2 3" id="KW-0802">TPR repeat</keyword>
<name>A0A5B0VL46_9GAMM</name>
<organism evidence="5 6">
    <name type="scientific">Marinobacter salinexigens</name>
    <dbReference type="NCBI Taxonomy" id="2919747"/>
    <lineage>
        <taxon>Bacteria</taxon>
        <taxon>Pseudomonadati</taxon>
        <taxon>Pseudomonadota</taxon>
        <taxon>Gammaproteobacteria</taxon>
        <taxon>Pseudomonadales</taxon>
        <taxon>Marinobacteraceae</taxon>
        <taxon>Marinobacter</taxon>
    </lineage>
</organism>
<feature type="repeat" description="TPR" evidence="3">
    <location>
        <begin position="494"/>
        <end position="527"/>
    </location>
</feature>
<evidence type="ECO:0000256" key="3">
    <source>
        <dbReference type="PROSITE-ProRule" id="PRU00339"/>
    </source>
</evidence>
<dbReference type="Pfam" id="PF14559">
    <property type="entry name" value="TPR_19"/>
    <property type="match status" value="2"/>
</dbReference>
<dbReference type="RefSeq" id="WP_149599484.1">
    <property type="nucleotide sequence ID" value="NZ_VTUU01000002.1"/>
</dbReference>
<comment type="caution">
    <text evidence="5">The sequence shown here is derived from an EMBL/GenBank/DDBJ whole genome shotgun (WGS) entry which is preliminary data.</text>
</comment>
<feature type="repeat" description="TPR" evidence="3">
    <location>
        <begin position="769"/>
        <end position="802"/>
    </location>
</feature>
<dbReference type="Gene3D" id="1.25.40.10">
    <property type="entry name" value="Tetratricopeptide repeat domain"/>
    <property type="match status" value="6"/>
</dbReference>